<dbReference type="Proteomes" id="UP000007875">
    <property type="component" value="Unassembled WGS sequence"/>
</dbReference>
<dbReference type="GeneTree" id="ENSGT00390000012171"/>
<name>H2Z3D6_CIOSA</name>
<dbReference type="AlphaFoldDB" id="H2Z3D6"/>
<dbReference type="Ensembl" id="ENSCSAVT00000012238.1">
    <property type="protein sequence ID" value="ENSCSAVP00000012098.1"/>
    <property type="gene ID" value="ENSCSAVG00000007113.1"/>
</dbReference>
<sequence length="216" mass="25249">VKFVRWLSRHQAVHAILRNYTIDKDNRDPISKYCYKGLVANSKTITVLGDILAKLVQLCLCLQRRNTVMEVHSLLCNKQRLRNCFRNTYKMRRKNIQWSDRVKERNHPFISKLCDHLDARFPEDEVKEWSAFDLEALNSDKEIDSLTKKYEAILPRPHGLAMNMPADFKYIMKQKFKQVSVTTFSNMVSSTTKNIQVLNVCATSQASRADFERGFN</sequence>
<dbReference type="InParanoid" id="H2Z3D6"/>
<organism evidence="1 2">
    <name type="scientific">Ciona savignyi</name>
    <name type="common">Pacific transparent sea squirt</name>
    <dbReference type="NCBI Taxonomy" id="51511"/>
    <lineage>
        <taxon>Eukaryota</taxon>
        <taxon>Metazoa</taxon>
        <taxon>Chordata</taxon>
        <taxon>Tunicata</taxon>
        <taxon>Ascidiacea</taxon>
        <taxon>Phlebobranchia</taxon>
        <taxon>Cionidae</taxon>
        <taxon>Ciona</taxon>
    </lineage>
</organism>
<reference evidence="1" key="2">
    <citation type="submission" date="2025-08" db="UniProtKB">
        <authorList>
            <consortium name="Ensembl"/>
        </authorList>
    </citation>
    <scope>IDENTIFICATION</scope>
</reference>
<reference evidence="1" key="3">
    <citation type="submission" date="2025-09" db="UniProtKB">
        <authorList>
            <consortium name="Ensembl"/>
        </authorList>
    </citation>
    <scope>IDENTIFICATION</scope>
</reference>
<keyword evidence="2" id="KW-1185">Reference proteome</keyword>
<dbReference type="eggNOG" id="ENOG502S8EM">
    <property type="taxonomic scope" value="Eukaryota"/>
</dbReference>
<proteinExistence type="predicted"/>
<dbReference type="HOGENOM" id="CLU_1280246_0_0_1"/>
<reference evidence="2" key="1">
    <citation type="submission" date="2003-08" db="EMBL/GenBank/DDBJ databases">
        <authorList>
            <person name="Birren B."/>
            <person name="Nusbaum C."/>
            <person name="Abebe A."/>
            <person name="Abouelleil A."/>
            <person name="Adekoya E."/>
            <person name="Ait-zahra M."/>
            <person name="Allen N."/>
            <person name="Allen T."/>
            <person name="An P."/>
            <person name="Anderson M."/>
            <person name="Anderson S."/>
            <person name="Arachchi H."/>
            <person name="Armbruster J."/>
            <person name="Bachantsang P."/>
            <person name="Baldwin J."/>
            <person name="Barry A."/>
            <person name="Bayul T."/>
            <person name="Blitshsteyn B."/>
            <person name="Bloom T."/>
            <person name="Blye J."/>
            <person name="Boguslavskiy L."/>
            <person name="Borowsky M."/>
            <person name="Boukhgalter B."/>
            <person name="Brunache A."/>
            <person name="Butler J."/>
            <person name="Calixte N."/>
            <person name="Calvo S."/>
            <person name="Camarata J."/>
            <person name="Campo K."/>
            <person name="Chang J."/>
            <person name="Cheshatsang Y."/>
            <person name="Citroen M."/>
            <person name="Collymore A."/>
            <person name="Considine T."/>
            <person name="Cook A."/>
            <person name="Cooke P."/>
            <person name="Corum B."/>
            <person name="Cuomo C."/>
            <person name="David R."/>
            <person name="Dawoe T."/>
            <person name="Degray S."/>
            <person name="Dodge S."/>
            <person name="Dooley K."/>
            <person name="Dorje P."/>
            <person name="Dorjee K."/>
            <person name="Dorris L."/>
            <person name="Duffey N."/>
            <person name="Dupes A."/>
            <person name="Elkins T."/>
            <person name="Engels R."/>
            <person name="Erickson J."/>
            <person name="Farina A."/>
            <person name="Faro S."/>
            <person name="Ferreira P."/>
            <person name="Fischer H."/>
            <person name="Fitzgerald M."/>
            <person name="Foley K."/>
            <person name="Gage D."/>
            <person name="Galagan J."/>
            <person name="Gearin G."/>
            <person name="Gnerre S."/>
            <person name="Gnirke A."/>
            <person name="Goyette A."/>
            <person name="Graham J."/>
            <person name="Grandbois E."/>
            <person name="Gyaltsen K."/>
            <person name="Hafez N."/>
            <person name="Hagopian D."/>
            <person name="Hagos B."/>
            <person name="Hall J."/>
            <person name="Hatcher B."/>
            <person name="Heller A."/>
            <person name="Higgins H."/>
            <person name="Honan T."/>
            <person name="Horn A."/>
            <person name="Houde N."/>
            <person name="Hughes L."/>
            <person name="Hulme W."/>
            <person name="Husby E."/>
            <person name="Iliev I."/>
            <person name="Jaffe D."/>
            <person name="Jones C."/>
            <person name="Kamal M."/>
            <person name="Kamat A."/>
            <person name="Kamvysselis M."/>
            <person name="Karlsson E."/>
            <person name="Kells C."/>
            <person name="Kieu A."/>
            <person name="Kisner P."/>
            <person name="Kodira C."/>
            <person name="Kulbokas E."/>
            <person name="Labutti K."/>
            <person name="Lama D."/>
            <person name="Landers T."/>
            <person name="Leger J."/>
            <person name="Levine S."/>
            <person name="Lewis D."/>
            <person name="Lewis T."/>
            <person name="Lindblad-toh K."/>
            <person name="Liu X."/>
            <person name="Lokyitsang T."/>
            <person name="Lokyitsang Y."/>
            <person name="Lucien O."/>
            <person name="Lui A."/>
            <person name="Ma L.J."/>
            <person name="Mabbitt R."/>
            <person name="Macdonald J."/>
            <person name="Maclean C."/>
            <person name="Major J."/>
            <person name="Manning J."/>
            <person name="Marabella R."/>
            <person name="Maru K."/>
            <person name="Matthews C."/>
            <person name="Mauceli E."/>
            <person name="Mccarthy M."/>
            <person name="Mcdonough S."/>
            <person name="Mcghee T."/>
            <person name="Meldrim J."/>
            <person name="Meneus L."/>
            <person name="Mesirov J."/>
            <person name="Mihalev A."/>
            <person name="Mihova T."/>
            <person name="Mikkelsen T."/>
            <person name="Mlenga V."/>
            <person name="Moru K."/>
            <person name="Mozes J."/>
            <person name="Mulrain L."/>
            <person name="Munson G."/>
            <person name="Naylor J."/>
            <person name="Newes C."/>
            <person name="Nguyen C."/>
            <person name="Nguyen N."/>
            <person name="Nguyen T."/>
            <person name="Nicol R."/>
            <person name="Nielsen C."/>
            <person name="Nizzari M."/>
            <person name="Norbu C."/>
            <person name="Norbu N."/>
            <person name="O'donnell P."/>
            <person name="Okoawo O."/>
            <person name="O'leary S."/>
            <person name="Omotosho B."/>
            <person name="O'neill K."/>
            <person name="Osman S."/>
            <person name="Parker S."/>
            <person name="Perrin D."/>
            <person name="Phunkhang P."/>
            <person name="Piqani B."/>
            <person name="Purcell S."/>
            <person name="Rachupka T."/>
            <person name="Ramasamy U."/>
            <person name="Rameau R."/>
            <person name="Ray V."/>
            <person name="Raymond C."/>
            <person name="Retta R."/>
            <person name="Richardson S."/>
            <person name="Rise C."/>
            <person name="Rodriguez J."/>
            <person name="Rogers J."/>
            <person name="Rogov P."/>
            <person name="Rutman M."/>
            <person name="Schupbach R."/>
            <person name="Seaman C."/>
            <person name="Settipalli S."/>
            <person name="Sharpe T."/>
            <person name="Sheridan J."/>
            <person name="Sherpa N."/>
            <person name="Shi J."/>
            <person name="Smirnov S."/>
            <person name="Smith C."/>
            <person name="Sougnez C."/>
            <person name="Spencer B."/>
            <person name="Stalker J."/>
            <person name="Stange-thomann N."/>
            <person name="Stavropoulos S."/>
            <person name="Stetson K."/>
            <person name="Stone C."/>
            <person name="Stone S."/>
            <person name="Stubbs M."/>
            <person name="Talamas J."/>
            <person name="Tchuinga P."/>
            <person name="Tenzing P."/>
            <person name="Tesfaye S."/>
            <person name="Theodore J."/>
            <person name="Thoulutsang Y."/>
            <person name="Topham K."/>
            <person name="Towey S."/>
            <person name="Tsamla T."/>
            <person name="Tsomo N."/>
            <person name="Vallee D."/>
            <person name="Vassiliev H."/>
            <person name="Venkataraman V."/>
            <person name="Vinson J."/>
            <person name="Vo A."/>
            <person name="Wade C."/>
            <person name="Wang S."/>
            <person name="Wangchuk T."/>
            <person name="Wangdi T."/>
            <person name="Whittaker C."/>
            <person name="Wilkinson J."/>
            <person name="Wu Y."/>
            <person name="Wyman D."/>
            <person name="Yadav S."/>
            <person name="Yang S."/>
            <person name="Yang X."/>
            <person name="Yeager S."/>
            <person name="Yee E."/>
            <person name="Young G."/>
            <person name="Zainoun J."/>
            <person name="Zembeck L."/>
            <person name="Zimmer A."/>
            <person name="Zody M."/>
            <person name="Lander E."/>
        </authorList>
    </citation>
    <scope>NUCLEOTIDE SEQUENCE [LARGE SCALE GENOMIC DNA]</scope>
</reference>
<protein>
    <submittedName>
        <fullName evidence="1">Uncharacterized protein</fullName>
    </submittedName>
</protein>
<evidence type="ECO:0000313" key="2">
    <source>
        <dbReference type="Proteomes" id="UP000007875"/>
    </source>
</evidence>
<accession>H2Z3D6</accession>
<dbReference type="OMA" id="SSIDCEC"/>
<evidence type="ECO:0000313" key="1">
    <source>
        <dbReference type="Ensembl" id="ENSCSAVP00000012098.1"/>
    </source>
</evidence>